<name>A0A3Q7G4X7_SOLLC</name>
<evidence type="ECO:0000313" key="3">
    <source>
        <dbReference type="Proteomes" id="UP000004994"/>
    </source>
</evidence>
<reference evidence="2" key="1">
    <citation type="journal article" date="2012" name="Nature">
        <title>The tomato genome sequence provides insights into fleshy fruit evolution.</title>
        <authorList>
            <consortium name="Tomato Genome Consortium"/>
        </authorList>
    </citation>
    <scope>NUCLEOTIDE SEQUENCE [LARGE SCALE GENOMIC DNA]</scope>
    <source>
        <strain evidence="2">cv. Heinz 1706</strain>
    </source>
</reference>
<dbReference type="Proteomes" id="UP000004994">
    <property type="component" value="Chromosome 4"/>
</dbReference>
<keyword evidence="1" id="KW-0472">Membrane</keyword>
<evidence type="ECO:0000313" key="2">
    <source>
        <dbReference type="EnsemblPlants" id="Solyc04g050740.1.1.1"/>
    </source>
</evidence>
<proteinExistence type="predicted"/>
<dbReference type="InParanoid" id="A0A3Q7G4X7"/>
<evidence type="ECO:0000256" key="1">
    <source>
        <dbReference type="SAM" id="Phobius"/>
    </source>
</evidence>
<dbReference type="PaxDb" id="4081-Solyc04g050740.1.1"/>
<dbReference type="EnsemblPlants" id="Solyc04g050740.1.1">
    <property type="protein sequence ID" value="Solyc04g050740.1.1.1"/>
    <property type="gene ID" value="Solyc04g050740.1"/>
</dbReference>
<organism evidence="2">
    <name type="scientific">Solanum lycopersicum</name>
    <name type="common">Tomato</name>
    <name type="synonym">Lycopersicon esculentum</name>
    <dbReference type="NCBI Taxonomy" id="4081"/>
    <lineage>
        <taxon>Eukaryota</taxon>
        <taxon>Viridiplantae</taxon>
        <taxon>Streptophyta</taxon>
        <taxon>Embryophyta</taxon>
        <taxon>Tracheophyta</taxon>
        <taxon>Spermatophyta</taxon>
        <taxon>Magnoliopsida</taxon>
        <taxon>eudicotyledons</taxon>
        <taxon>Gunneridae</taxon>
        <taxon>Pentapetalae</taxon>
        <taxon>asterids</taxon>
        <taxon>lamiids</taxon>
        <taxon>Solanales</taxon>
        <taxon>Solanaceae</taxon>
        <taxon>Solanoideae</taxon>
        <taxon>Solaneae</taxon>
        <taxon>Solanum</taxon>
        <taxon>Solanum subgen. Lycopersicon</taxon>
    </lineage>
</organism>
<sequence length="75" mass="8931">MVLYLPDQWVAGATSFFCTLFFTKRRIELYWYILLFPLFCVTLGEIKLAVENGEMSFSIEELKSHNYWLGIRRDV</sequence>
<feature type="transmembrane region" description="Helical" evidence="1">
    <location>
        <begin position="29"/>
        <end position="50"/>
    </location>
</feature>
<accession>A0A3Q7G4X7</accession>
<protein>
    <submittedName>
        <fullName evidence="2">Uncharacterized protein</fullName>
    </submittedName>
</protein>
<keyword evidence="3" id="KW-1185">Reference proteome</keyword>
<keyword evidence="1" id="KW-1133">Transmembrane helix</keyword>
<reference evidence="2" key="2">
    <citation type="submission" date="2019-01" db="UniProtKB">
        <authorList>
            <consortium name="EnsemblPlants"/>
        </authorList>
    </citation>
    <scope>IDENTIFICATION</scope>
    <source>
        <strain evidence="2">cv. Heinz 1706</strain>
    </source>
</reference>
<dbReference type="AlphaFoldDB" id="A0A3Q7G4X7"/>
<keyword evidence="1" id="KW-0812">Transmembrane</keyword>
<dbReference type="Gramene" id="Solyc04g050740.1.1">
    <property type="protein sequence ID" value="Solyc04g050740.1.1.1"/>
    <property type="gene ID" value="Solyc04g050740.1"/>
</dbReference>